<dbReference type="OrthoDB" id="427026at2"/>
<dbReference type="STRING" id="43989.cce_5156"/>
<name>B1X2Z1_CROS5</name>
<dbReference type="eggNOG" id="COG1309">
    <property type="taxonomic scope" value="Bacteria"/>
</dbReference>
<proteinExistence type="predicted"/>
<gene>
    <name evidence="2" type="ordered locus">cce_5156</name>
</gene>
<dbReference type="KEGG" id="cyt:cce_5156"/>
<evidence type="ECO:0000313" key="2">
    <source>
        <dbReference type="EMBL" id="ACB54502.1"/>
    </source>
</evidence>
<accession>B1X2Z1</accession>
<dbReference type="Proteomes" id="UP000001203">
    <property type="component" value="Chromosome linear"/>
</dbReference>
<dbReference type="HOGENOM" id="CLU_2733281_0_0_3"/>
<dbReference type="AlphaFoldDB" id="B1X2Z1"/>
<evidence type="ECO:0000313" key="3">
    <source>
        <dbReference type="Proteomes" id="UP000001203"/>
    </source>
</evidence>
<feature type="region of interest" description="Disordered" evidence="1">
    <location>
        <begin position="1"/>
        <end position="28"/>
    </location>
</feature>
<evidence type="ECO:0000256" key="1">
    <source>
        <dbReference type="SAM" id="MobiDB-lite"/>
    </source>
</evidence>
<protein>
    <submittedName>
        <fullName evidence="2">Transcriptional regulator</fullName>
    </submittedName>
</protein>
<dbReference type="EMBL" id="CP000807">
    <property type="protein sequence ID" value="ACB54502.1"/>
    <property type="molecule type" value="Genomic_DNA"/>
</dbReference>
<dbReference type="RefSeq" id="WP_009547533.1">
    <property type="nucleotide sequence ID" value="NC_010547.1"/>
</dbReference>
<reference evidence="2 3" key="1">
    <citation type="journal article" date="2008" name="Proc. Natl. Acad. Sci. U.S.A.">
        <title>The genome of Cyanothece 51142, a unicellular diazotrophic cyanobacterium important in the marine nitrogen cycle.</title>
        <authorList>
            <person name="Welsh E.A."/>
            <person name="Liberton M."/>
            <person name="Stoeckel J."/>
            <person name="Loh T."/>
            <person name="Elvitigala T."/>
            <person name="Wang C."/>
            <person name="Wollam A."/>
            <person name="Fulton R.S."/>
            <person name="Clifton S.W."/>
            <person name="Jacobs J.M."/>
            <person name="Aurora R."/>
            <person name="Ghosh B.K."/>
            <person name="Sherman L.A."/>
            <person name="Smith R.D."/>
            <person name="Wilson R.K."/>
            <person name="Pakrasi H.B."/>
        </authorList>
    </citation>
    <scope>NUCLEOTIDE SEQUENCE [LARGE SCALE GENOMIC DNA]</scope>
    <source>
        <strain evidence="3">ATCC 51142 / BH68</strain>
    </source>
</reference>
<sequence length="71" mass="8312">MNQYEGTRKKSPRRPHAEDGTFTPDYAGETKRLRSMRLTDTAWELLAEIAEKNHITRTEVIELFARGEDLY</sequence>
<organism evidence="2 3">
    <name type="scientific">Crocosphaera subtropica (strain ATCC 51142 / BH68)</name>
    <name type="common">Cyanothece sp. (strain ATCC 51142)</name>
    <dbReference type="NCBI Taxonomy" id="43989"/>
    <lineage>
        <taxon>Bacteria</taxon>
        <taxon>Bacillati</taxon>
        <taxon>Cyanobacteriota</taxon>
        <taxon>Cyanophyceae</taxon>
        <taxon>Oscillatoriophycideae</taxon>
        <taxon>Chroococcales</taxon>
        <taxon>Aphanothecaceae</taxon>
        <taxon>Crocosphaera</taxon>
        <taxon>Crocosphaera subtropica</taxon>
    </lineage>
</organism>
<keyword evidence="3" id="KW-1185">Reference proteome</keyword>